<dbReference type="AlphaFoldDB" id="A0AAN8XNL5"/>
<evidence type="ECO:0000256" key="12">
    <source>
        <dbReference type="ARBA" id="ARBA00040992"/>
    </source>
</evidence>
<comment type="subcellular location">
    <subcellularLocation>
        <location evidence="2">Endoplasmic reticulum membrane</location>
        <topology evidence="2">Multi-pass membrane protein</topology>
    </subcellularLocation>
</comment>
<accession>A0AAN8XNL5</accession>
<protein>
    <recommendedName>
        <fullName evidence="12">Alkylglycerol monooxygenase</fullName>
        <ecNumber evidence="11">1.14.16.5</ecNumber>
    </recommendedName>
</protein>
<feature type="domain" description="Alkylglycerol monooxygenase C-terminal" evidence="16">
    <location>
        <begin position="346"/>
        <end position="421"/>
    </location>
</feature>
<feature type="transmembrane region" description="Helical" evidence="14">
    <location>
        <begin position="345"/>
        <end position="363"/>
    </location>
</feature>
<dbReference type="EMBL" id="JAWJWE010000001">
    <property type="protein sequence ID" value="KAK6644184.1"/>
    <property type="molecule type" value="Genomic_DNA"/>
</dbReference>
<evidence type="ECO:0000256" key="11">
    <source>
        <dbReference type="ARBA" id="ARBA00039026"/>
    </source>
</evidence>
<keyword evidence="4" id="KW-0256">Endoplasmic reticulum</keyword>
<name>A0AAN8XNL5_POLSC</name>
<evidence type="ECO:0000256" key="6">
    <source>
        <dbReference type="ARBA" id="ARBA00023002"/>
    </source>
</evidence>
<keyword evidence="8" id="KW-0443">Lipid metabolism</keyword>
<evidence type="ECO:0000256" key="9">
    <source>
        <dbReference type="ARBA" id="ARBA00023136"/>
    </source>
</evidence>
<evidence type="ECO:0000256" key="14">
    <source>
        <dbReference type="SAM" id="Phobius"/>
    </source>
</evidence>
<dbReference type="PANTHER" id="PTHR21624:SF1">
    <property type="entry name" value="ALKYLGLYCEROL MONOOXYGENASE"/>
    <property type="match status" value="1"/>
</dbReference>
<dbReference type="InterPro" id="IPR051689">
    <property type="entry name" value="Sterol_desaturase/TMEM195"/>
</dbReference>
<evidence type="ECO:0000256" key="7">
    <source>
        <dbReference type="ARBA" id="ARBA00023004"/>
    </source>
</evidence>
<dbReference type="EC" id="1.14.16.5" evidence="11"/>
<dbReference type="Pfam" id="PF04116">
    <property type="entry name" value="FA_hydroxylase"/>
    <property type="match status" value="1"/>
</dbReference>
<dbReference type="GO" id="GO:0005506">
    <property type="term" value="F:iron ion binding"/>
    <property type="evidence" value="ECO:0007669"/>
    <property type="project" value="InterPro"/>
</dbReference>
<keyword evidence="7" id="KW-0408">Iron</keyword>
<evidence type="ECO:0000256" key="13">
    <source>
        <dbReference type="ARBA" id="ARBA00047556"/>
    </source>
</evidence>
<dbReference type="PANTHER" id="PTHR21624">
    <property type="entry name" value="STEROL DESATURASE-RELATED PROTEIN"/>
    <property type="match status" value="1"/>
</dbReference>
<dbReference type="GO" id="GO:0006643">
    <property type="term" value="P:membrane lipid metabolic process"/>
    <property type="evidence" value="ECO:0007669"/>
    <property type="project" value="TreeGrafter"/>
</dbReference>
<evidence type="ECO:0000256" key="3">
    <source>
        <dbReference type="ARBA" id="ARBA00022692"/>
    </source>
</evidence>
<dbReference type="InterPro" id="IPR056853">
    <property type="entry name" value="AGMP_C"/>
</dbReference>
<feature type="transmembrane region" description="Helical" evidence="14">
    <location>
        <begin position="125"/>
        <end position="141"/>
    </location>
</feature>
<evidence type="ECO:0000256" key="8">
    <source>
        <dbReference type="ARBA" id="ARBA00023098"/>
    </source>
</evidence>
<evidence type="ECO:0000313" key="18">
    <source>
        <dbReference type="Proteomes" id="UP001372834"/>
    </source>
</evidence>
<evidence type="ECO:0000256" key="4">
    <source>
        <dbReference type="ARBA" id="ARBA00022824"/>
    </source>
</evidence>
<keyword evidence="5 14" id="KW-1133">Transmembrane helix</keyword>
<dbReference type="Pfam" id="PF24858">
    <property type="entry name" value="AGMP_C"/>
    <property type="match status" value="1"/>
</dbReference>
<reference evidence="17 18" key="1">
    <citation type="submission" date="2023-10" db="EMBL/GenBank/DDBJ databases">
        <title>Genomes of two closely related lineages of the louse Polyplax serrata with different host specificities.</title>
        <authorList>
            <person name="Martinu J."/>
            <person name="Tarabai H."/>
            <person name="Stefka J."/>
            <person name="Hypsa V."/>
        </authorList>
    </citation>
    <scope>NUCLEOTIDE SEQUENCE [LARGE SCALE GENOMIC DNA]</scope>
    <source>
        <strain evidence="17">HR10_N</strain>
    </source>
</reference>
<gene>
    <name evidence="17" type="ORF">RUM43_000451</name>
</gene>
<comment type="catalytic activity">
    <reaction evidence="13">
        <text>1-O-(1,2-saturated-alkyl)-sn-glycerol + (6R)-L-erythro-5,6,7,8-tetrahydrobiopterin + O2 = a 1-(1-hydroxyalkyl)-sn-glycerol + (6R)-L-erythro-6,7-dihydrobiopterin + H2O</text>
        <dbReference type="Rhea" id="RHEA:36255"/>
        <dbReference type="ChEBI" id="CHEBI:15377"/>
        <dbReference type="ChEBI" id="CHEBI:15379"/>
        <dbReference type="ChEBI" id="CHEBI:43120"/>
        <dbReference type="ChEBI" id="CHEBI:59560"/>
        <dbReference type="ChEBI" id="CHEBI:73418"/>
        <dbReference type="ChEBI" id="CHEBI:83957"/>
        <dbReference type="EC" id="1.14.16.5"/>
    </reaction>
</comment>
<comment type="caution">
    <text evidence="17">The sequence shown here is derived from an EMBL/GenBank/DDBJ whole genome shotgun (WGS) entry which is preliminary data.</text>
</comment>
<evidence type="ECO:0000256" key="2">
    <source>
        <dbReference type="ARBA" id="ARBA00004477"/>
    </source>
</evidence>
<comment type="cofactor">
    <cofactor evidence="1">
        <name>Fe cation</name>
        <dbReference type="ChEBI" id="CHEBI:24875"/>
    </cofactor>
</comment>
<dbReference type="Proteomes" id="UP001372834">
    <property type="component" value="Unassembled WGS sequence"/>
</dbReference>
<dbReference type="InterPro" id="IPR006694">
    <property type="entry name" value="Fatty_acid_hydroxylase"/>
</dbReference>
<organism evidence="17 18">
    <name type="scientific">Polyplax serrata</name>
    <name type="common">Common mouse louse</name>
    <dbReference type="NCBI Taxonomy" id="468196"/>
    <lineage>
        <taxon>Eukaryota</taxon>
        <taxon>Metazoa</taxon>
        <taxon>Ecdysozoa</taxon>
        <taxon>Arthropoda</taxon>
        <taxon>Hexapoda</taxon>
        <taxon>Insecta</taxon>
        <taxon>Pterygota</taxon>
        <taxon>Neoptera</taxon>
        <taxon>Paraneoptera</taxon>
        <taxon>Psocodea</taxon>
        <taxon>Troctomorpha</taxon>
        <taxon>Phthiraptera</taxon>
        <taxon>Anoplura</taxon>
        <taxon>Polyplacidae</taxon>
        <taxon>Polyplax</taxon>
    </lineage>
</organism>
<evidence type="ECO:0000256" key="1">
    <source>
        <dbReference type="ARBA" id="ARBA00001962"/>
    </source>
</evidence>
<keyword evidence="6" id="KW-0560">Oxidoreductase</keyword>
<evidence type="ECO:0000256" key="10">
    <source>
        <dbReference type="ARBA" id="ARBA00038190"/>
    </source>
</evidence>
<evidence type="ECO:0000259" key="15">
    <source>
        <dbReference type="Pfam" id="PF04116"/>
    </source>
</evidence>
<sequence>MTNESLKTGEFILSDVHEVLYDVLGGMGRFFYICDVAKTSYKHVDEVPDFYRNAWPNVLLLMALENVVLYVQHKPLLRFNDGLTSLSLGLMQELGRILFRGSETSAYIFIYNNWRLVELPWNSPVTWYIAFFLVDFFYYWGHRASHEINLFWAQHQVHHSSEEYNFPVGMRQSFFQGWCSFVFYLPMALFIPPSHFVVHKQLNLLYQVWIHTKIINTLGPLEYVLNTPQHHRVHHACNKRYLDRNYGGVLIIWDRLFSTFALEDTSQDIVYGLVEQQPCFNPLYLQVYYNRFVAGKFSSFNEYHNKFLSLIKGPSWVPGAPWTGFEEDKLDIKPREAHDVRIPHWCNFYVLLHFTLVLMGFHYEGYTVENLVSMLIYTVVVIWSLTSIGIILDDHPNAPYVEAARCCFCIFLTSQCDFLDERISFLIQLDVMFIQPLRR</sequence>
<comment type="similarity">
    <text evidence="10">Belongs to the sterol desaturase family. TMEM195 subfamily.</text>
</comment>
<evidence type="ECO:0000259" key="16">
    <source>
        <dbReference type="Pfam" id="PF24858"/>
    </source>
</evidence>
<evidence type="ECO:0000313" key="17">
    <source>
        <dbReference type="EMBL" id="KAK6644184.1"/>
    </source>
</evidence>
<keyword evidence="3 14" id="KW-0812">Transmembrane</keyword>
<proteinExistence type="inferred from homology"/>
<keyword evidence="9 14" id="KW-0472">Membrane</keyword>
<feature type="transmembrane region" description="Helical" evidence="14">
    <location>
        <begin position="375"/>
        <end position="392"/>
    </location>
</feature>
<dbReference type="GO" id="GO:0050479">
    <property type="term" value="F:glyceryl-ether monooxygenase activity"/>
    <property type="evidence" value="ECO:0007669"/>
    <property type="project" value="UniProtKB-EC"/>
</dbReference>
<feature type="domain" description="Fatty acid hydroxylase" evidence="15">
    <location>
        <begin position="128"/>
        <end position="259"/>
    </location>
</feature>
<dbReference type="GO" id="GO:0008610">
    <property type="term" value="P:lipid biosynthetic process"/>
    <property type="evidence" value="ECO:0007669"/>
    <property type="project" value="InterPro"/>
</dbReference>
<evidence type="ECO:0000256" key="5">
    <source>
        <dbReference type="ARBA" id="ARBA00022989"/>
    </source>
</evidence>
<feature type="transmembrane region" description="Helical" evidence="14">
    <location>
        <begin position="173"/>
        <end position="191"/>
    </location>
</feature>
<dbReference type="GO" id="GO:0005789">
    <property type="term" value="C:endoplasmic reticulum membrane"/>
    <property type="evidence" value="ECO:0007669"/>
    <property type="project" value="UniProtKB-SubCell"/>
</dbReference>